<organism evidence="1 2">
    <name type="scientific">Halothiobacillus diazotrophicus</name>
    <dbReference type="NCBI Taxonomy" id="1860122"/>
    <lineage>
        <taxon>Bacteria</taxon>
        <taxon>Pseudomonadati</taxon>
        <taxon>Pseudomonadota</taxon>
        <taxon>Gammaproteobacteria</taxon>
        <taxon>Chromatiales</taxon>
        <taxon>Halothiobacillaceae</taxon>
        <taxon>Halothiobacillus</taxon>
    </lineage>
</organism>
<proteinExistence type="predicted"/>
<dbReference type="KEGG" id="haz:A9404_11515"/>
<dbReference type="Proteomes" id="UP000078596">
    <property type="component" value="Chromosome"/>
</dbReference>
<evidence type="ECO:0000313" key="2">
    <source>
        <dbReference type="Proteomes" id="UP000078596"/>
    </source>
</evidence>
<dbReference type="OrthoDB" id="159409at2"/>
<keyword evidence="2" id="KW-1185">Reference proteome</keyword>
<dbReference type="STRING" id="1860122.A9404_11515"/>
<protein>
    <submittedName>
        <fullName evidence="1">ATPase P</fullName>
    </submittedName>
</protein>
<dbReference type="AlphaFoldDB" id="A0A191ZJ44"/>
<sequence>MLSIPIPGGPQFALAHLVLDYNGTLAEDGLLLAGAAERIAVLAEQLTVHVVTADTFGSAAQQLDGLPVQLQVLPGSGQDVAKRALVQSLGAAQCVAVGNGRNDALMLAEAGLGIAVIQAEGAARAAIDSADILCRSLCDALDLLLRPKRLSATLRNA</sequence>
<reference evidence="1 2" key="1">
    <citation type="submission" date="2016-06" db="EMBL/GenBank/DDBJ databases">
        <title>Insight into the functional genes involving in sulfur oxidation in Pearl River water.</title>
        <authorList>
            <person name="Luo J."/>
            <person name="Tan X."/>
            <person name="Lin W."/>
        </authorList>
    </citation>
    <scope>NUCLEOTIDE SEQUENCE [LARGE SCALE GENOMIC DNA]</scope>
    <source>
        <strain evidence="1 2">LS2</strain>
    </source>
</reference>
<dbReference type="RefSeq" id="WP_066101758.1">
    <property type="nucleotide sequence ID" value="NZ_CP016027.1"/>
</dbReference>
<dbReference type="Pfam" id="PF08282">
    <property type="entry name" value="Hydrolase_3"/>
    <property type="match status" value="1"/>
</dbReference>
<name>A0A191ZJ44_9GAMM</name>
<evidence type="ECO:0000313" key="1">
    <source>
        <dbReference type="EMBL" id="ANJ67921.1"/>
    </source>
</evidence>
<dbReference type="Gene3D" id="3.40.50.1000">
    <property type="entry name" value="HAD superfamily/HAD-like"/>
    <property type="match status" value="1"/>
</dbReference>
<dbReference type="SUPFAM" id="SSF56784">
    <property type="entry name" value="HAD-like"/>
    <property type="match status" value="1"/>
</dbReference>
<gene>
    <name evidence="1" type="ORF">A9404_11515</name>
</gene>
<dbReference type="InterPro" id="IPR023214">
    <property type="entry name" value="HAD_sf"/>
</dbReference>
<accession>A0A191ZJ44</accession>
<dbReference type="InterPro" id="IPR036412">
    <property type="entry name" value="HAD-like_sf"/>
</dbReference>
<dbReference type="EMBL" id="CP016027">
    <property type="protein sequence ID" value="ANJ67921.1"/>
    <property type="molecule type" value="Genomic_DNA"/>
</dbReference>